<name>A0A1S4A966_TOBAC</name>
<reference evidence="2" key="1">
    <citation type="journal article" date="2014" name="Nat. Commun.">
        <title>The tobacco genome sequence and its comparison with those of tomato and potato.</title>
        <authorList>
            <person name="Sierro N."/>
            <person name="Battey J.N."/>
            <person name="Ouadi S."/>
            <person name="Bakaher N."/>
            <person name="Bovet L."/>
            <person name="Willig A."/>
            <person name="Goepfert S."/>
            <person name="Peitsch M.C."/>
            <person name="Ivanov N.V."/>
        </authorList>
    </citation>
    <scope>NUCLEOTIDE SEQUENCE [LARGE SCALE GENOMIC DNA]</scope>
</reference>
<keyword evidence="2" id="KW-1185">Reference proteome</keyword>
<proteinExistence type="predicted"/>
<feature type="compositionally biased region" description="Polar residues" evidence="1">
    <location>
        <begin position="23"/>
        <end position="32"/>
    </location>
</feature>
<dbReference type="PaxDb" id="4097-A0A1S4A966"/>
<gene>
    <name evidence="3" type="primary">LOC107795067</name>
</gene>
<feature type="compositionally biased region" description="Polar residues" evidence="1">
    <location>
        <begin position="53"/>
        <end position="68"/>
    </location>
</feature>
<dbReference type="InterPro" id="IPR004252">
    <property type="entry name" value="Probable_transposase_24"/>
</dbReference>
<dbReference type="AlphaFoldDB" id="A0A1S4A966"/>
<evidence type="ECO:0000256" key="1">
    <source>
        <dbReference type="SAM" id="MobiDB-lite"/>
    </source>
</evidence>
<sequence length="450" mass="49917">MPKIKRFRNPLKSAREPHDAHGHSSSSATPVQSHAIEPSTAVQAPPHAHEVPQQEQAPILPSNSSATSRRAGRESIKYWTVEAKDSENATKQIRVKVNEVNNLTVGERIVVNFDDYNAAYGEAQGLLAGYCGSLAIDCNLFPISFEKWSGPSGMPKKYKEDCFETILKPRFDFRVSESIAYRYCNASLSKKWATHRQKLWNEYFDPAKSKNEIISNVPAGINKDQWASFVAYRQKSSTMELCRRNKEIRKKQKMPHTGGSKANSRRRYELFLETGKTPSRGKMFIETHKKANGSFVNDAARTIGEQIELNMTQCDTNECEVSPNDVIGKMLGVEHSGRVRCMGMGASPSNTFGNTKGRLSDPSVSSSSYGTSSATYTHLQQKLMRVESQLEGTLTALKAYVMSKEGLVPEEFAGLFALQPQPDDAENEPTSPVDVRGSSADNNANYQSNA</sequence>
<feature type="compositionally biased region" description="Polar residues" evidence="1">
    <location>
        <begin position="439"/>
        <end position="450"/>
    </location>
</feature>
<dbReference type="KEGG" id="nta:107795067"/>
<reference evidence="3" key="2">
    <citation type="submission" date="2025-08" db="UniProtKB">
        <authorList>
            <consortium name="RefSeq"/>
        </authorList>
    </citation>
    <scope>IDENTIFICATION</scope>
    <source>
        <tissue evidence="3">Leaf</tissue>
    </source>
</reference>
<dbReference type="OMA" id="KICNHIA"/>
<dbReference type="PANTHER" id="PTHR33144">
    <property type="entry name" value="OS10G0409366 PROTEIN-RELATED"/>
    <property type="match status" value="1"/>
</dbReference>
<accession>A0A1S4A966</accession>
<dbReference type="Pfam" id="PF03004">
    <property type="entry name" value="Transposase_24"/>
    <property type="match status" value="1"/>
</dbReference>
<dbReference type="GeneID" id="107795067"/>
<feature type="compositionally biased region" description="Low complexity" evidence="1">
    <location>
        <begin position="360"/>
        <end position="371"/>
    </location>
</feature>
<protein>
    <submittedName>
        <fullName evidence="3">Uncharacterized protein LOC107795067</fullName>
    </submittedName>
</protein>
<dbReference type="OrthoDB" id="1296398at2759"/>
<dbReference type="Proteomes" id="UP000790787">
    <property type="component" value="Chromosome 2"/>
</dbReference>
<evidence type="ECO:0000313" key="2">
    <source>
        <dbReference type="Proteomes" id="UP000790787"/>
    </source>
</evidence>
<evidence type="ECO:0000313" key="3">
    <source>
        <dbReference type="RefSeq" id="XP_016473119.1"/>
    </source>
</evidence>
<feature type="region of interest" description="Disordered" evidence="1">
    <location>
        <begin position="352"/>
        <end position="371"/>
    </location>
</feature>
<dbReference type="PANTHER" id="PTHR33144:SF45">
    <property type="entry name" value="TRANSPOSASE TNP1_EN_SPM-LIKE DOMAIN-CONTAINING PROTEIN"/>
    <property type="match status" value="1"/>
</dbReference>
<feature type="region of interest" description="Disordered" evidence="1">
    <location>
        <begin position="418"/>
        <end position="450"/>
    </location>
</feature>
<dbReference type="RefSeq" id="XP_016473119.1">
    <property type="nucleotide sequence ID" value="XM_016617633.1"/>
</dbReference>
<feature type="compositionally biased region" description="Basic and acidic residues" evidence="1">
    <location>
        <begin position="13"/>
        <end position="22"/>
    </location>
</feature>
<feature type="region of interest" description="Disordered" evidence="1">
    <location>
        <begin position="1"/>
        <end position="71"/>
    </location>
</feature>
<organism evidence="2 3">
    <name type="scientific">Nicotiana tabacum</name>
    <name type="common">Common tobacco</name>
    <dbReference type="NCBI Taxonomy" id="4097"/>
    <lineage>
        <taxon>Eukaryota</taxon>
        <taxon>Viridiplantae</taxon>
        <taxon>Streptophyta</taxon>
        <taxon>Embryophyta</taxon>
        <taxon>Tracheophyta</taxon>
        <taxon>Spermatophyta</taxon>
        <taxon>Magnoliopsida</taxon>
        <taxon>eudicotyledons</taxon>
        <taxon>Gunneridae</taxon>
        <taxon>Pentapetalae</taxon>
        <taxon>asterids</taxon>
        <taxon>lamiids</taxon>
        <taxon>Solanales</taxon>
        <taxon>Solanaceae</taxon>
        <taxon>Nicotianoideae</taxon>
        <taxon>Nicotianeae</taxon>
        <taxon>Nicotiana</taxon>
    </lineage>
</organism>